<feature type="binding site" evidence="2">
    <location>
        <position position="87"/>
    </location>
    <ligand>
        <name>L-glutamate</name>
        <dbReference type="ChEBI" id="CHEBI:29985"/>
    </ligand>
</feature>
<feature type="binding site" evidence="2">
    <location>
        <position position="410"/>
    </location>
    <ligand>
        <name>L-glutamate</name>
        <dbReference type="ChEBI" id="CHEBI:29985"/>
    </ligand>
</feature>
<sequence>MLLFLLLICVQTEAYTEPINIVTNNPICTDMSKKYINEYPHITTPELFIIASVCEGIVHPMDSGLGGGFQAVIHRDGTTNSWYINSRERAGMHHNFPSQPGKTSKHIGVPSMLRGYAYLYNNICNFGYKDGPALSWRQLFRENIKLAYRGFAMSKTLINVINVINLAKSPWRYNVTSQQLTSPILGTWIDKISHENPKNLSFYHNNTQDNDNLVDELREIGSSLRRSDISNYRVNVKSANKITCLDYTIYTTKVPGSGVLQLFGCKIIEYAIKNYNYVNWPSAQRFIFNIKTLQYIQALQPHIKYLTHQAKVTNSKPLSDLLYRDSAYIAQFLYKYNTPISLYPPMQMGKTKLHENQITLAQKSDERGTSNICIKDRITSFCATSTINWGFGSCIASRHFGFFYNNQLSDFTYKNNLSFNRPMVGSQPLSSISPVIFTKTRTNKFEFAMGAAGGRKIIPSIFTMMSSFIYEYERNKIDSKIQVYNCNRDQFISRCVFHIKPYEYNSYMFLECEDSLHPILRQTLLNYRALIKYSVEAGYSSVTTLTKTHGCFDPRRGGKALK</sequence>
<dbReference type="PANTHER" id="PTHR11686:SF9">
    <property type="entry name" value="RE13973P"/>
    <property type="match status" value="1"/>
</dbReference>
<dbReference type="AlphaFoldDB" id="A0A0C9R2T6"/>
<dbReference type="Gene3D" id="3.60.20.40">
    <property type="match status" value="1"/>
</dbReference>
<feature type="binding site" evidence="2">
    <location>
        <position position="454"/>
    </location>
    <ligand>
        <name>L-glutamate</name>
        <dbReference type="ChEBI" id="CHEBI:29985"/>
    </ligand>
</feature>
<evidence type="ECO:0000256" key="3">
    <source>
        <dbReference type="SAM" id="SignalP"/>
    </source>
</evidence>
<dbReference type="GO" id="GO:0006751">
    <property type="term" value="P:glutathione catabolic process"/>
    <property type="evidence" value="ECO:0007669"/>
    <property type="project" value="InterPro"/>
</dbReference>
<feature type="active site" description="Nucleophile" evidence="1">
    <location>
        <position position="369"/>
    </location>
</feature>
<dbReference type="GO" id="GO:0005886">
    <property type="term" value="C:plasma membrane"/>
    <property type="evidence" value="ECO:0007669"/>
    <property type="project" value="TreeGrafter"/>
</dbReference>
<dbReference type="PRINTS" id="PR01210">
    <property type="entry name" value="GGTRANSPTASE"/>
</dbReference>
<dbReference type="MEROPS" id="T03.A08"/>
<organism evidence="4">
    <name type="scientific">Fopius arisanus</name>
    <dbReference type="NCBI Taxonomy" id="64838"/>
    <lineage>
        <taxon>Eukaryota</taxon>
        <taxon>Metazoa</taxon>
        <taxon>Ecdysozoa</taxon>
        <taxon>Arthropoda</taxon>
        <taxon>Hexapoda</taxon>
        <taxon>Insecta</taxon>
        <taxon>Pterygota</taxon>
        <taxon>Neoptera</taxon>
        <taxon>Endopterygota</taxon>
        <taxon>Hymenoptera</taxon>
        <taxon>Apocrita</taxon>
        <taxon>Ichneumonoidea</taxon>
        <taxon>Braconidae</taxon>
        <taxon>Opiinae</taxon>
        <taxon>Fopius</taxon>
    </lineage>
</organism>
<dbReference type="Pfam" id="PF01019">
    <property type="entry name" value="G_glu_transpept"/>
    <property type="match status" value="1"/>
</dbReference>
<name>A0A0C9R2T6_9HYME</name>
<proteinExistence type="predicted"/>
<dbReference type="SUPFAM" id="SSF56235">
    <property type="entry name" value="N-terminal nucleophile aminohydrolases (Ntn hydrolases)"/>
    <property type="match status" value="1"/>
</dbReference>
<evidence type="ECO:0000256" key="2">
    <source>
        <dbReference type="PIRSR" id="PIRSR600101-2"/>
    </source>
</evidence>
<dbReference type="PANTHER" id="PTHR11686">
    <property type="entry name" value="GAMMA GLUTAMYL TRANSPEPTIDASE"/>
    <property type="match status" value="1"/>
</dbReference>
<evidence type="ECO:0000313" key="4">
    <source>
        <dbReference type="EMBL" id="JAG76904.1"/>
    </source>
</evidence>
<dbReference type="InterPro" id="IPR000101">
    <property type="entry name" value="GGT_peptidase"/>
</dbReference>
<reference evidence="4" key="1">
    <citation type="submission" date="2015-01" db="EMBL/GenBank/DDBJ databases">
        <title>Transcriptome Assembly of Fopius arisanus.</title>
        <authorList>
            <person name="Geib S."/>
        </authorList>
    </citation>
    <scope>NUCLEOTIDE SEQUENCE</scope>
</reference>
<dbReference type="GO" id="GO:0036374">
    <property type="term" value="F:glutathione hydrolase activity"/>
    <property type="evidence" value="ECO:0007669"/>
    <property type="project" value="InterPro"/>
</dbReference>
<dbReference type="InterPro" id="IPR043137">
    <property type="entry name" value="GGT_ssub_C"/>
</dbReference>
<keyword evidence="3" id="KW-0732">Signal</keyword>
<accession>A0A0C9R2T6</accession>
<feature type="binding site" evidence="2">
    <location>
        <begin position="430"/>
        <end position="431"/>
    </location>
    <ligand>
        <name>L-glutamate</name>
        <dbReference type="ChEBI" id="CHEBI:29985"/>
    </ligand>
</feature>
<feature type="binding site" evidence="2">
    <location>
        <begin position="386"/>
        <end position="388"/>
    </location>
    <ligand>
        <name>L-glutamate</name>
        <dbReference type="ChEBI" id="CHEBI:29985"/>
    </ligand>
</feature>
<gene>
    <name evidence="4" type="primary">Ggt1_1</name>
    <name evidence="4" type="ORF">g.56095</name>
</gene>
<dbReference type="EMBL" id="GBYB01007137">
    <property type="protein sequence ID" value="JAG76904.1"/>
    <property type="molecule type" value="Transcribed_RNA"/>
</dbReference>
<feature type="signal peptide" evidence="3">
    <location>
        <begin position="1"/>
        <end position="16"/>
    </location>
</feature>
<feature type="chain" id="PRO_5002211650" evidence="3">
    <location>
        <begin position="17"/>
        <end position="562"/>
    </location>
</feature>
<dbReference type="InterPro" id="IPR029055">
    <property type="entry name" value="Ntn_hydrolases_N"/>
</dbReference>
<evidence type="ECO:0000256" key="1">
    <source>
        <dbReference type="PIRSR" id="PIRSR600101-1"/>
    </source>
</evidence>
<protein>
    <submittedName>
        <fullName evidence="4">Ggt1_1 protein</fullName>
    </submittedName>
</protein>